<dbReference type="AlphaFoldDB" id="A0A0X3UX12"/>
<proteinExistence type="predicted"/>
<dbReference type="RefSeq" id="WP_159053194.1">
    <property type="nucleotide sequence ID" value="NZ_LLZG01000131.1"/>
</dbReference>
<comment type="caution">
    <text evidence="1">The sequence shown here is derived from an EMBL/GenBank/DDBJ whole genome shotgun (WGS) entry which is preliminary data.</text>
</comment>
<sequence>MTAAVARGAGANQAAASVSRVLTAQDGSDLVGASASRRTSACLATSVNTVTLQRGHPSTGVTPTSPSPFT</sequence>
<evidence type="ECO:0000313" key="1">
    <source>
        <dbReference type="EMBL" id="KUL37065.1"/>
    </source>
</evidence>
<protein>
    <submittedName>
        <fullName evidence="1">Uncharacterized protein</fullName>
    </submittedName>
</protein>
<reference evidence="2" key="1">
    <citation type="submission" date="2015-10" db="EMBL/GenBank/DDBJ databases">
        <authorList>
            <person name="Ju K.-S."/>
            <person name="Doroghazi J.R."/>
            <person name="Metcalf W.W."/>
        </authorList>
    </citation>
    <scope>NUCLEOTIDE SEQUENCE [LARGE SCALE GENOMIC DNA]</scope>
    <source>
        <strain evidence="2">NRRL 3151</strain>
    </source>
</reference>
<accession>A0A0X3UX12</accession>
<gene>
    <name evidence="1" type="ORF">ADL12_18845</name>
</gene>
<keyword evidence="2" id="KW-1185">Reference proteome</keyword>
<dbReference type="EMBL" id="LLZG01000131">
    <property type="protein sequence ID" value="KUL37065.1"/>
    <property type="molecule type" value="Genomic_DNA"/>
</dbReference>
<evidence type="ECO:0000313" key="2">
    <source>
        <dbReference type="Proteomes" id="UP000053923"/>
    </source>
</evidence>
<dbReference type="Proteomes" id="UP000053923">
    <property type="component" value="Unassembled WGS sequence"/>
</dbReference>
<name>A0A0X3UX12_9ACTN</name>
<organism evidence="1 2">
    <name type="scientific">Streptomyces regalis</name>
    <dbReference type="NCBI Taxonomy" id="68262"/>
    <lineage>
        <taxon>Bacteria</taxon>
        <taxon>Bacillati</taxon>
        <taxon>Actinomycetota</taxon>
        <taxon>Actinomycetes</taxon>
        <taxon>Kitasatosporales</taxon>
        <taxon>Streptomycetaceae</taxon>
        <taxon>Streptomyces</taxon>
    </lineage>
</organism>